<accession>A0ABY0ER05</accession>
<dbReference type="Proteomes" id="UP000290273">
    <property type="component" value="Unassembled WGS sequence"/>
</dbReference>
<dbReference type="RefSeq" id="WP_023438770.1">
    <property type="nucleotide sequence ID" value="NZ_CASHSW010000025.1"/>
</dbReference>
<proteinExistence type="predicted"/>
<sequence length="146" mass="16415">MSTNIDYNSLISTIGRCCLTEEVCGSCSHEKCLIGYCNKNLLTCIKSDDEFVDGEIDNLPILDTKIFDKDLVTDAIGFTLNECKNCNAYHDEDCIINLVRSACEIILIGDNLDYNGSTLLYLNHIKSIDEGLSKKIHNSYLKYKEI</sequence>
<evidence type="ECO:0000313" key="2">
    <source>
        <dbReference type="Proteomes" id="UP000290273"/>
    </source>
</evidence>
<dbReference type="EMBL" id="QMAU01000038">
    <property type="protein sequence ID" value="RXI54880.1"/>
    <property type="molecule type" value="Genomic_DNA"/>
</dbReference>
<name>A0ABY0ER05_CLOTA</name>
<reference evidence="1 2" key="1">
    <citation type="submission" date="2018-06" db="EMBL/GenBank/DDBJ databases">
        <title>Genome conservation of Clostridium tetani.</title>
        <authorList>
            <person name="Bruggemann H."/>
            <person name="Popoff M.R."/>
        </authorList>
    </citation>
    <scope>NUCLEOTIDE SEQUENCE [LARGE SCALE GENOMIC DNA]</scope>
    <source>
        <strain evidence="1 2">63.05</strain>
    </source>
</reference>
<evidence type="ECO:0000313" key="1">
    <source>
        <dbReference type="EMBL" id="RXI54880.1"/>
    </source>
</evidence>
<evidence type="ECO:0008006" key="3">
    <source>
        <dbReference type="Google" id="ProtNLM"/>
    </source>
</evidence>
<gene>
    <name evidence="1" type="ORF">DP131_09075</name>
</gene>
<protein>
    <recommendedName>
        <fullName evidence="3">DUF3795 domain-containing protein</fullName>
    </recommendedName>
</protein>
<organism evidence="1 2">
    <name type="scientific">Clostridium tetani</name>
    <dbReference type="NCBI Taxonomy" id="1513"/>
    <lineage>
        <taxon>Bacteria</taxon>
        <taxon>Bacillati</taxon>
        <taxon>Bacillota</taxon>
        <taxon>Clostridia</taxon>
        <taxon>Eubacteriales</taxon>
        <taxon>Clostridiaceae</taxon>
        <taxon>Clostridium</taxon>
    </lineage>
</organism>
<comment type="caution">
    <text evidence="1">The sequence shown here is derived from an EMBL/GenBank/DDBJ whole genome shotgun (WGS) entry which is preliminary data.</text>
</comment>